<keyword evidence="5 6" id="KW-0472">Membrane</keyword>
<reference evidence="9" key="1">
    <citation type="submission" date="2016-07" db="EMBL/GenBank/DDBJ databases">
        <title>De novo transcriptome assembly of four accessions of the metal hyperaccumulator plant Noccaea caerulescens.</title>
        <authorList>
            <person name="Blande D."/>
            <person name="Halimaa P."/>
            <person name="Tervahauta A.I."/>
            <person name="Aarts M.G."/>
            <person name="Karenlampi S.O."/>
        </authorList>
    </citation>
    <scope>NUCLEOTIDE SEQUENCE</scope>
</reference>
<sequence>MDSLRILVLLAFATFFGASTASIHKYNNEGFSLAGNARSFHGGNEAVYASTARGLSFVRFEEVTFVRTFESARKHNASRSVSGLVEAILFERQDRLRIGDTLLENNGICCTAELADTGSCSVGEVIIRRDDLDWPRRIQTFFQGNQTVARMSPETVGINKSGNYELYFMICDKDLEGTTVSGRSIWMSSGGYLPAKEAPLLSFFGFMAVAYLLLGLLWFLRVSNYMTHLQHQISLIIALGMFEMAIQYFHYADFNVTGVRPVEVTLRTVTFSAARKTICWFLLLLVSMGYGVIKPTQQGITPRVVLAGLFCFFETLAFHLAADLEIVRESGQMIISLLVPVTLVDVCLIFWIFSSLAKTLTLLQSQRDMVKLRIYRDFTNTIGLSVIVSTLWIPFEIYVYATDMSGLQGEWIITAFWHFLSFALLAAACFIWSPVQIPRAAYHRPEETTQEDGVEEAASEIELPEMSTQRRVSV</sequence>
<feature type="signal peptide" evidence="7">
    <location>
        <begin position="1"/>
        <end position="21"/>
    </location>
</feature>
<comment type="subcellular location">
    <subcellularLocation>
        <location evidence="1">Membrane</location>
        <topology evidence="1">Multi-pass membrane protein</topology>
    </subcellularLocation>
</comment>
<dbReference type="InterPro" id="IPR053937">
    <property type="entry name" value="GOST_TM"/>
</dbReference>
<dbReference type="Pfam" id="PF06814">
    <property type="entry name" value="GOST_TM"/>
    <property type="match status" value="1"/>
</dbReference>
<proteinExistence type="predicted"/>
<protein>
    <submittedName>
        <fullName evidence="9">Transmembrane protein 87A</fullName>
    </submittedName>
</protein>
<name>A0A1J3GBS7_NOCCA</name>
<dbReference type="GO" id="GO:0005794">
    <property type="term" value="C:Golgi apparatus"/>
    <property type="evidence" value="ECO:0007669"/>
    <property type="project" value="TreeGrafter"/>
</dbReference>
<feature type="transmembrane region" description="Helical" evidence="6">
    <location>
        <begin position="200"/>
        <end position="220"/>
    </location>
</feature>
<evidence type="ECO:0000256" key="7">
    <source>
        <dbReference type="SAM" id="SignalP"/>
    </source>
</evidence>
<dbReference type="AlphaFoldDB" id="A0A1J3GBS7"/>
<dbReference type="PANTHER" id="PTHR21229:SF55">
    <property type="entry name" value="EXPRESSED PROTEIN-RELATED"/>
    <property type="match status" value="1"/>
</dbReference>
<evidence type="ECO:0000256" key="6">
    <source>
        <dbReference type="SAM" id="Phobius"/>
    </source>
</evidence>
<organism evidence="9">
    <name type="scientific">Noccaea caerulescens</name>
    <name type="common">Alpine penny-cress</name>
    <name type="synonym">Thlaspi caerulescens</name>
    <dbReference type="NCBI Taxonomy" id="107243"/>
    <lineage>
        <taxon>Eukaryota</taxon>
        <taxon>Viridiplantae</taxon>
        <taxon>Streptophyta</taxon>
        <taxon>Embryophyta</taxon>
        <taxon>Tracheophyta</taxon>
        <taxon>Spermatophyta</taxon>
        <taxon>Magnoliopsida</taxon>
        <taxon>eudicotyledons</taxon>
        <taxon>Gunneridae</taxon>
        <taxon>Pentapetalae</taxon>
        <taxon>rosids</taxon>
        <taxon>malvids</taxon>
        <taxon>Brassicales</taxon>
        <taxon>Brassicaceae</taxon>
        <taxon>Coluteocarpeae</taxon>
        <taxon>Noccaea</taxon>
    </lineage>
</organism>
<dbReference type="EMBL" id="GEVL01023718">
    <property type="protein sequence ID" value="JAU53623.1"/>
    <property type="molecule type" value="Transcribed_RNA"/>
</dbReference>
<gene>
    <name evidence="9" type="ORF">LE_TR7471_c0_g1_i1_g.26212</name>
</gene>
<dbReference type="GO" id="GO:0016020">
    <property type="term" value="C:membrane"/>
    <property type="evidence" value="ECO:0007669"/>
    <property type="project" value="UniProtKB-SubCell"/>
</dbReference>
<feature type="transmembrane region" description="Helical" evidence="6">
    <location>
        <begin position="374"/>
        <end position="395"/>
    </location>
</feature>
<evidence type="ECO:0000256" key="4">
    <source>
        <dbReference type="ARBA" id="ARBA00022989"/>
    </source>
</evidence>
<keyword evidence="4 6" id="KW-1133">Transmembrane helix</keyword>
<evidence type="ECO:0000256" key="1">
    <source>
        <dbReference type="ARBA" id="ARBA00004141"/>
    </source>
</evidence>
<keyword evidence="3 7" id="KW-0732">Signal</keyword>
<evidence type="ECO:0000256" key="5">
    <source>
        <dbReference type="ARBA" id="ARBA00023136"/>
    </source>
</evidence>
<evidence type="ECO:0000256" key="2">
    <source>
        <dbReference type="ARBA" id="ARBA00022692"/>
    </source>
</evidence>
<feature type="transmembrane region" description="Helical" evidence="6">
    <location>
        <begin position="232"/>
        <end position="251"/>
    </location>
</feature>
<keyword evidence="2 6" id="KW-0812">Transmembrane</keyword>
<accession>A0A1J3GBS7</accession>
<dbReference type="InterPro" id="IPR009637">
    <property type="entry name" value="GPR107/GPR108-like"/>
</dbReference>
<feature type="chain" id="PRO_5009621964" evidence="7">
    <location>
        <begin position="22"/>
        <end position="474"/>
    </location>
</feature>
<evidence type="ECO:0000259" key="8">
    <source>
        <dbReference type="Pfam" id="PF06814"/>
    </source>
</evidence>
<feature type="domain" description="GOST seven transmembrane" evidence="8">
    <location>
        <begin position="199"/>
        <end position="436"/>
    </location>
</feature>
<evidence type="ECO:0000313" key="9">
    <source>
        <dbReference type="EMBL" id="JAU53623.1"/>
    </source>
</evidence>
<feature type="transmembrane region" description="Helical" evidence="6">
    <location>
        <begin position="271"/>
        <end position="292"/>
    </location>
</feature>
<feature type="transmembrane region" description="Helical" evidence="6">
    <location>
        <begin position="334"/>
        <end position="353"/>
    </location>
</feature>
<feature type="transmembrane region" description="Helical" evidence="6">
    <location>
        <begin position="304"/>
        <end position="322"/>
    </location>
</feature>
<feature type="transmembrane region" description="Helical" evidence="6">
    <location>
        <begin position="415"/>
        <end position="435"/>
    </location>
</feature>
<evidence type="ECO:0000256" key="3">
    <source>
        <dbReference type="ARBA" id="ARBA00022729"/>
    </source>
</evidence>
<dbReference type="PANTHER" id="PTHR21229">
    <property type="entry name" value="LUNG SEVEN TRANSMEMBRANE RECEPTOR"/>
    <property type="match status" value="1"/>
</dbReference>